<organism evidence="9 10">
    <name type="scientific">Amanita muscaria (strain Koide BX008)</name>
    <dbReference type="NCBI Taxonomy" id="946122"/>
    <lineage>
        <taxon>Eukaryota</taxon>
        <taxon>Fungi</taxon>
        <taxon>Dikarya</taxon>
        <taxon>Basidiomycota</taxon>
        <taxon>Agaricomycotina</taxon>
        <taxon>Agaricomycetes</taxon>
        <taxon>Agaricomycetidae</taxon>
        <taxon>Agaricales</taxon>
        <taxon>Pluteineae</taxon>
        <taxon>Amanitaceae</taxon>
        <taxon>Amanita</taxon>
    </lineage>
</organism>
<dbReference type="PANTHER" id="PTHR12965">
    <property type="entry name" value="VACUOLAR PROTEIN SORTING 54"/>
    <property type="match status" value="1"/>
</dbReference>
<evidence type="ECO:0000313" key="9">
    <source>
        <dbReference type="EMBL" id="KIL69945.1"/>
    </source>
</evidence>
<dbReference type="EMBL" id="KN818225">
    <property type="protein sequence ID" value="KIL69945.1"/>
    <property type="molecule type" value="Genomic_DNA"/>
</dbReference>
<dbReference type="STRING" id="946122.A0A0C2T296"/>
<evidence type="ECO:0000256" key="1">
    <source>
        <dbReference type="ARBA" id="ARBA00004601"/>
    </source>
</evidence>
<dbReference type="InterPro" id="IPR012501">
    <property type="entry name" value="Vps54_C"/>
</dbReference>
<feature type="compositionally biased region" description="Polar residues" evidence="7">
    <location>
        <begin position="734"/>
        <end position="754"/>
    </location>
</feature>
<dbReference type="AlphaFoldDB" id="A0A0C2T296"/>
<dbReference type="GO" id="GO:0000938">
    <property type="term" value="C:GARP complex"/>
    <property type="evidence" value="ECO:0007669"/>
    <property type="project" value="InterPro"/>
</dbReference>
<feature type="domain" description="Vacuolar protein sorting-associated protein 54 C-terminal" evidence="8">
    <location>
        <begin position="766"/>
        <end position="897"/>
    </location>
</feature>
<evidence type="ECO:0000259" key="8">
    <source>
        <dbReference type="Pfam" id="PF07928"/>
    </source>
</evidence>
<feature type="region of interest" description="Disordered" evidence="7">
    <location>
        <begin position="1014"/>
        <end position="1040"/>
    </location>
</feature>
<dbReference type="GO" id="GO:0042147">
    <property type="term" value="P:retrograde transport, endosome to Golgi"/>
    <property type="evidence" value="ECO:0007669"/>
    <property type="project" value="InterPro"/>
</dbReference>
<dbReference type="GO" id="GO:0015031">
    <property type="term" value="P:protein transport"/>
    <property type="evidence" value="ECO:0007669"/>
    <property type="project" value="UniProtKB-KW"/>
</dbReference>
<feature type="compositionally biased region" description="Polar residues" evidence="7">
    <location>
        <begin position="1108"/>
        <end position="1119"/>
    </location>
</feature>
<evidence type="ECO:0000256" key="3">
    <source>
        <dbReference type="ARBA" id="ARBA00022448"/>
    </source>
</evidence>
<keyword evidence="4" id="KW-0653">Protein transport</keyword>
<dbReference type="PANTHER" id="PTHR12965:SF0">
    <property type="entry name" value="VACUOLAR PROTEIN SORTING-ASSOCIATED PROTEIN 54"/>
    <property type="match status" value="1"/>
</dbReference>
<dbReference type="OrthoDB" id="10259024at2759"/>
<dbReference type="HOGENOM" id="CLU_003094_2_0_1"/>
<feature type="region of interest" description="Disordered" evidence="7">
    <location>
        <begin position="151"/>
        <end position="171"/>
    </location>
</feature>
<reference evidence="9 10" key="1">
    <citation type="submission" date="2014-04" db="EMBL/GenBank/DDBJ databases">
        <title>Evolutionary Origins and Diversification of the Mycorrhizal Mutualists.</title>
        <authorList>
            <consortium name="DOE Joint Genome Institute"/>
            <consortium name="Mycorrhizal Genomics Consortium"/>
            <person name="Kohler A."/>
            <person name="Kuo A."/>
            <person name="Nagy L.G."/>
            <person name="Floudas D."/>
            <person name="Copeland A."/>
            <person name="Barry K.W."/>
            <person name="Cichocki N."/>
            <person name="Veneault-Fourrey C."/>
            <person name="LaButti K."/>
            <person name="Lindquist E.A."/>
            <person name="Lipzen A."/>
            <person name="Lundell T."/>
            <person name="Morin E."/>
            <person name="Murat C."/>
            <person name="Riley R."/>
            <person name="Ohm R."/>
            <person name="Sun H."/>
            <person name="Tunlid A."/>
            <person name="Henrissat B."/>
            <person name="Grigoriev I.V."/>
            <person name="Hibbett D.S."/>
            <person name="Martin F."/>
        </authorList>
    </citation>
    <scope>NUCLEOTIDE SEQUENCE [LARGE SCALE GENOMIC DNA]</scope>
    <source>
        <strain evidence="9 10">Koide BX008</strain>
    </source>
</reference>
<feature type="region of interest" description="Disordered" evidence="7">
    <location>
        <begin position="1108"/>
        <end position="1132"/>
    </location>
</feature>
<feature type="region of interest" description="Disordered" evidence="7">
    <location>
        <begin position="1"/>
        <end position="74"/>
    </location>
</feature>
<evidence type="ECO:0000313" key="10">
    <source>
        <dbReference type="Proteomes" id="UP000054549"/>
    </source>
</evidence>
<evidence type="ECO:0000256" key="2">
    <source>
        <dbReference type="ARBA" id="ARBA00009150"/>
    </source>
</evidence>
<dbReference type="Proteomes" id="UP000054549">
    <property type="component" value="Unassembled WGS sequence"/>
</dbReference>
<dbReference type="InParanoid" id="A0A0C2T296"/>
<feature type="compositionally biased region" description="Low complexity" evidence="7">
    <location>
        <begin position="1080"/>
        <end position="1092"/>
    </location>
</feature>
<keyword evidence="10" id="KW-1185">Reference proteome</keyword>
<proteinExistence type="inferred from homology"/>
<dbReference type="GO" id="GO:0006896">
    <property type="term" value="P:Golgi to vacuole transport"/>
    <property type="evidence" value="ECO:0007669"/>
    <property type="project" value="TreeGrafter"/>
</dbReference>
<feature type="region of interest" description="Disordered" evidence="7">
    <location>
        <begin position="101"/>
        <end position="123"/>
    </location>
</feature>
<accession>A0A0C2T296</accession>
<feature type="region of interest" description="Disordered" evidence="7">
    <location>
        <begin position="369"/>
        <end position="414"/>
    </location>
</feature>
<feature type="compositionally biased region" description="Gly residues" evidence="7">
    <location>
        <begin position="1122"/>
        <end position="1132"/>
    </location>
</feature>
<name>A0A0C2T296_AMAMK</name>
<dbReference type="GO" id="GO:0005829">
    <property type="term" value="C:cytosol"/>
    <property type="evidence" value="ECO:0007669"/>
    <property type="project" value="GOC"/>
</dbReference>
<keyword evidence="6" id="KW-0175">Coiled coil</keyword>
<dbReference type="Pfam" id="PF07928">
    <property type="entry name" value="Vps54"/>
    <property type="match status" value="1"/>
</dbReference>
<dbReference type="FunCoup" id="A0A0C2T296">
    <property type="interactions" value="269"/>
</dbReference>
<evidence type="ECO:0000256" key="5">
    <source>
        <dbReference type="ARBA" id="ARBA00023034"/>
    </source>
</evidence>
<gene>
    <name evidence="9" type="ORF">M378DRAFT_190298</name>
</gene>
<dbReference type="Gene3D" id="6.10.250.860">
    <property type="match status" value="1"/>
</dbReference>
<feature type="compositionally biased region" description="Polar residues" evidence="7">
    <location>
        <begin position="1017"/>
        <end position="1040"/>
    </location>
</feature>
<evidence type="ECO:0000256" key="7">
    <source>
        <dbReference type="SAM" id="MobiDB-lite"/>
    </source>
</evidence>
<evidence type="ECO:0000256" key="6">
    <source>
        <dbReference type="ARBA" id="ARBA00023054"/>
    </source>
</evidence>
<feature type="compositionally biased region" description="Basic and acidic residues" evidence="7">
    <location>
        <begin position="369"/>
        <end position="386"/>
    </location>
</feature>
<keyword evidence="3" id="KW-0813">Transport</keyword>
<sequence>MSDADSPPHSPPTPTLTIPQDLPTARPYRFTWDPSSRRRGPESVSGTTEGRGGDYITSQPPKLGFLDSPATATAPSFGALPSEWSSARHGFNAISTVLNHPNKRQAPPKPHSTLPAVPPADLPRVRRKDFDSYLHAIAPEWERYERNTQLGRAGQAQLDGGPSTPRASLSSTTDIHALPSTASHPPQTPIQSKAIPPLDSVPLIFFDRSFNLGDPRTFLTVTDHASTPDDTSITPNGEAPVDSLALDRLSQYADTVEQHLIKEISLRSTSFFAALTNLHDLQAESEQCLDRIGRMRSLLKEVDEHGAKRGLELVRLECKLLNVNRVQDGVKMVSGVVELAGVAKGLVNAGQWGQALDVIDELERLWQGPREDETKNKDGLKLEKLKSTPNGSGRLAPLTEDNEETGLDKQPLPKSKSDINLSSLRAFSALPTHLRDLTLEIAASLSSEIVGVLRIDLGERLSRKDQIVADQYEVDQNLRDRLTPLLHGLVRTAGLKEATLSWQEVVLDEIKGIIKPLLPAFDDEEKDKLQDAQSEARAGMADHLRNMSQKDFTSMARGMYETLHNGIRGLQIQGSVFVNVVETIAKDHTFKSPLDISLLREEFADIVGSAADLAHVQVARVISSRAEQHATLDLSQFLAFFYGCWNFVIECETLCKRMIVGLRGVAVGQAKAFLQVFHQSRLTRSAKLVEDEQWSQTEVSSALQHVIETIMDCAVRDAPELVVRAEDPPEGPISDSSGASVPIEKTSNSTQKTQANGAKHLHIEDRNYFLVSATSEVLVLLQDYLCLVINLSLLTTDAMGRVIEFLKAFNSRTCQVVLGAGAMRSAGLKNITAKHLSLASQSLSIMFELIPYVRETFRRHLSPKQAVMLVEFDKLKRDFQEHQNEIHAKLIAIMGDRLNAHVKSLQSVDLSVAKPGNAVNDYIEVLVKETVTLHRVLTRYLPVPTVEYVMTQVLAAINHRLSEEYGKIDIPNQEAKTRLLADAKYLHQKLSGLKHIGTPSSMLETVLAERRIGQPGDLTQGTPPRSDQMPQQRPLSRSSTMNAVTANANHRLRVLLSGRSPTLDKMMGPPRKGTPPPSVPRTSSPSQIQASASASVTSLLSAGGITPQGLSSASGSTITLVDGGGGGGWARV</sequence>
<dbReference type="GO" id="GO:0019905">
    <property type="term" value="F:syntaxin binding"/>
    <property type="evidence" value="ECO:0007669"/>
    <property type="project" value="TreeGrafter"/>
</dbReference>
<protein>
    <recommendedName>
        <fullName evidence="8">Vacuolar protein sorting-associated protein 54 C-terminal domain-containing protein</fullName>
    </recommendedName>
</protein>
<keyword evidence="5" id="KW-0333">Golgi apparatus</keyword>
<dbReference type="InterPro" id="IPR039745">
    <property type="entry name" value="Vps54"/>
</dbReference>
<feature type="region of interest" description="Disordered" evidence="7">
    <location>
        <begin position="1059"/>
        <end position="1092"/>
    </location>
</feature>
<feature type="region of interest" description="Disordered" evidence="7">
    <location>
        <begin position="725"/>
        <end position="754"/>
    </location>
</feature>
<evidence type="ECO:0000256" key="4">
    <source>
        <dbReference type="ARBA" id="ARBA00022927"/>
    </source>
</evidence>
<comment type="subcellular location">
    <subcellularLocation>
        <location evidence="1">Golgi apparatus</location>
        <location evidence="1">trans-Golgi network</location>
    </subcellularLocation>
</comment>
<comment type="similarity">
    <text evidence="2">Belongs to the VPS54 family.</text>
</comment>